<evidence type="ECO:0000313" key="4">
    <source>
        <dbReference type="Proteomes" id="UP000069935"/>
    </source>
</evidence>
<dbReference type="EMBL" id="CP012401">
    <property type="protein sequence ID" value="ALG71326.1"/>
    <property type="molecule type" value="Genomic_DNA"/>
</dbReference>
<dbReference type="InterPro" id="IPR000253">
    <property type="entry name" value="FHA_dom"/>
</dbReference>
<feature type="region of interest" description="Disordered" evidence="1">
    <location>
        <begin position="152"/>
        <end position="335"/>
    </location>
</feature>
<protein>
    <recommendedName>
        <fullName evidence="2">FHA domain-containing protein</fullName>
    </recommendedName>
</protein>
<dbReference type="KEGG" id="ati:AL072_10870"/>
<sequence length="449" mass="46125">MKLRLTLIQCPPAQGGDISRDLGTGRLVIGRGPDCDWVLNDTERMLSKIHCMVEFKGGVYIVIDSSTNGVFLNDAPAPIGRGNSAVVGEGDRLRMGGFVMRAGFAADEAPAANDPFLAVLRGSDAPAGPAPAAGAADDPFALPAFGRGPMSVMAIPEDDDLFGGQPEGGESWGRPSGDAPRGFGGWQRTAAGSGGGEDPDWPGSAQPDFAPDSFGTMRVATEREPGAAFQPPPSQPPSSASAIPDDWLDDPVELSPPAASPAAPFGAPDFAQPADAVPQPSPAPAVPPADWGDDWADEPLAPPAFGARAPASATQQSPLQPPPFEPTPFQSPAGSDALTGLLVEVVLSLMRRQAALEARFGLDPEETLAQGGSILRRAADAGEALAGLRALPPAEAEALLRAAATDGEAHQSALLAAVRELTGEVADGDARLAALYRRLLPIHRHALGG</sequence>
<evidence type="ECO:0000259" key="2">
    <source>
        <dbReference type="PROSITE" id="PS50006"/>
    </source>
</evidence>
<reference evidence="4" key="1">
    <citation type="submission" date="2015-08" db="EMBL/GenBank/DDBJ databases">
        <title>Complete Genome Sequence of Azospirillum thiophilum BV-S.</title>
        <authorList>
            <person name="Fomenkov A."/>
            <person name="Vincze T."/>
            <person name="Grabovich M."/>
            <person name="Dubinina G."/>
            <person name="Orlova M."/>
            <person name="Belousova E."/>
            <person name="Roberts R.J."/>
        </authorList>
    </citation>
    <scope>NUCLEOTIDE SEQUENCE [LARGE SCALE GENOMIC DNA]</scope>
    <source>
        <strain evidence="4">BV-S</strain>
    </source>
</reference>
<reference evidence="3 4" key="2">
    <citation type="journal article" date="2016" name="Genome Announc.">
        <title>Complete Genome Sequence of a Strain of Azospirillum thiophilum Isolated from a Sulfide Spring.</title>
        <authorList>
            <person name="Fomenkov A."/>
            <person name="Vincze T."/>
            <person name="Grabovich M."/>
            <person name="Anton B.P."/>
            <person name="Dubinina G."/>
            <person name="Orlova M."/>
            <person name="Belousova E."/>
            <person name="Roberts R.J."/>
        </authorList>
    </citation>
    <scope>NUCLEOTIDE SEQUENCE [LARGE SCALE GENOMIC DNA]</scope>
    <source>
        <strain evidence="3 4">BV-S</strain>
    </source>
</reference>
<dbReference type="AlphaFoldDB" id="A0AAC8VXT5"/>
<dbReference type="SMART" id="SM00240">
    <property type="entry name" value="FHA"/>
    <property type="match status" value="1"/>
</dbReference>
<dbReference type="PROSITE" id="PS50006">
    <property type="entry name" value="FHA_DOMAIN"/>
    <property type="match status" value="1"/>
</dbReference>
<dbReference type="Proteomes" id="UP000069935">
    <property type="component" value="Chromosome 1"/>
</dbReference>
<feature type="compositionally biased region" description="Low complexity" evidence="1">
    <location>
        <begin position="255"/>
        <end position="278"/>
    </location>
</feature>
<dbReference type="Pfam" id="PF00498">
    <property type="entry name" value="FHA"/>
    <property type="match status" value="1"/>
</dbReference>
<keyword evidence="4" id="KW-1185">Reference proteome</keyword>
<dbReference type="InterPro" id="IPR008984">
    <property type="entry name" value="SMAD_FHA_dom_sf"/>
</dbReference>
<gene>
    <name evidence="3" type="ORF">AL072_10870</name>
</gene>
<evidence type="ECO:0000313" key="3">
    <source>
        <dbReference type="EMBL" id="ALG71326.1"/>
    </source>
</evidence>
<dbReference type="Gene3D" id="2.60.200.20">
    <property type="match status" value="1"/>
</dbReference>
<dbReference type="RefSeq" id="WP_045580318.1">
    <property type="nucleotide sequence ID" value="NZ_CP012401.1"/>
</dbReference>
<feature type="domain" description="FHA" evidence="2">
    <location>
        <begin position="27"/>
        <end position="77"/>
    </location>
</feature>
<accession>A0AAC8VXT5</accession>
<dbReference type="CDD" id="cd00060">
    <property type="entry name" value="FHA"/>
    <property type="match status" value="1"/>
</dbReference>
<organism evidence="3 4">
    <name type="scientific">Azospirillum thiophilum</name>
    <dbReference type="NCBI Taxonomy" id="528244"/>
    <lineage>
        <taxon>Bacteria</taxon>
        <taxon>Pseudomonadati</taxon>
        <taxon>Pseudomonadota</taxon>
        <taxon>Alphaproteobacteria</taxon>
        <taxon>Rhodospirillales</taxon>
        <taxon>Azospirillaceae</taxon>
        <taxon>Azospirillum</taxon>
    </lineage>
</organism>
<name>A0AAC8VXT5_9PROT</name>
<evidence type="ECO:0000256" key="1">
    <source>
        <dbReference type="SAM" id="MobiDB-lite"/>
    </source>
</evidence>
<dbReference type="SUPFAM" id="SSF49879">
    <property type="entry name" value="SMAD/FHA domain"/>
    <property type="match status" value="1"/>
</dbReference>
<proteinExistence type="predicted"/>